<evidence type="ECO:0000256" key="5">
    <source>
        <dbReference type="ARBA" id="ARBA00023136"/>
    </source>
</evidence>
<evidence type="ECO:0000256" key="2">
    <source>
        <dbReference type="ARBA" id="ARBA00022475"/>
    </source>
</evidence>
<dbReference type="InterPro" id="IPR007895">
    <property type="entry name" value="MASE1"/>
</dbReference>
<dbReference type="AlphaFoldDB" id="A0A3S0R047"/>
<evidence type="ECO:0000256" key="6">
    <source>
        <dbReference type="SAM" id="Phobius"/>
    </source>
</evidence>
<dbReference type="Proteomes" id="UP000274358">
    <property type="component" value="Unassembled WGS sequence"/>
</dbReference>
<feature type="transmembrane region" description="Helical" evidence="6">
    <location>
        <begin position="151"/>
        <end position="174"/>
    </location>
</feature>
<evidence type="ECO:0000313" key="9">
    <source>
        <dbReference type="Proteomes" id="UP000274358"/>
    </source>
</evidence>
<evidence type="ECO:0000256" key="1">
    <source>
        <dbReference type="ARBA" id="ARBA00004651"/>
    </source>
</evidence>
<name>A0A3S0R047_9GAMM</name>
<keyword evidence="2" id="KW-1003">Cell membrane</keyword>
<feature type="transmembrane region" description="Helical" evidence="6">
    <location>
        <begin position="195"/>
        <end position="214"/>
    </location>
</feature>
<feature type="domain" description="MASE1" evidence="7">
    <location>
        <begin position="17"/>
        <end position="292"/>
    </location>
</feature>
<accession>A0A3S0R047</accession>
<gene>
    <name evidence="8" type="ORF">EKH80_23485</name>
</gene>
<feature type="transmembrane region" description="Helical" evidence="6">
    <location>
        <begin position="113"/>
        <end position="139"/>
    </location>
</feature>
<sequence length="548" mass="59801">MGKGIGFRGREWTLQIVVTLVYALAYCLVRPYSDAHWSLTAGLRLACLLFIPYRFWVALALGEIGPLAYSVFQCVSQYGDVTATIWSIPPIAIAMPVVWFCREHLGLFPAKSVIDVKALLICALATSLVWALVTYLGFITATDPTMHLSPVMLAGTFVGTYVAILTVITWPLFFVVARNGRPLRQMLSDSLSAPLTFVTLVIVVPVLLLIAGLSTRVDTGTGAILQWSLFIPVAWVTLKFGWRGAAATGPLAVVAVCALTQSVPDPVVIQTQAFVAFAVTFLFVMGARIASQLHAQEQERLTVSRAIKVVQQSLHHGDLRLRQTSHALEAVGGNLSITQSRIIQRLQRYLSPDEKVQLAQQTSATQNQIFGLAESLHPVAWRQRGLPAALRESIGRALDECSVAYEFDIQGRGLSQLASTVHQAIYRIACECVSQVCDQLACSHVKLILRGGEIGERRWAVLHVTGISDPAALRQLPPQALPRTNLAAKLGVATSTQPAIEAQAALFDGIVHTKRHEHKVIMSVFLNDAQHLTLGHQSLPPASQLWVR</sequence>
<dbReference type="EMBL" id="RYYV01000051">
    <property type="protein sequence ID" value="RUL68411.1"/>
    <property type="molecule type" value="Genomic_DNA"/>
</dbReference>
<dbReference type="RefSeq" id="WP_126687230.1">
    <property type="nucleotide sequence ID" value="NZ_RYYV01000051.1"/>
</dbReference>
<proteinExistence type="predicted"/>
<comment type="caution">
    <text evidence="8">The sequence shown here is derived from an EMBL/GenBank/DDBJ whole genome shotgun (WGS) entry which is preliminary data.</text>
</comment>
<comment type="subcellular location">
    <subcellularLocation>
        <location evidence="1">Cell membrane</location>
        <topology evidence="1">Multi-pass membrane protein</topology>
    </subcellularLocation>
</comment>
<feature type="transmembrane region" description="Helical" evidence="6">
    <location>
        <begin position="81"/>
        <end position="101"/>
    </location>
</feature>
<reference evidence="8 9" key="1">
    <citation type="submission" date="2018-12" db="EMBL/GenBank/DDBJ databases">
        <title>Dyella dinghuensis sp. nov. DHOA06 and Dyella choica sp. nov. 4M-K27, isolated from forest soil.</title>
        <authorList>
            <person name="Qiu L.-H."/>
            <person name="Gao Z.-H."/>
        </authorList>
    </citation>
    <scope>NUCLEOTIDE SEQUENCE [LARGE SCALE GENOMIC DNA]</scope>
    <source>
        <strain evidence="8 9">4M-K27</strain>
    </source>
</reference>
<organism evidence="8 9">
    <name type="scientific">Dyella choica</name>
    <dbReference type="NCBI Taxonomy" id="1927959"/>
    <lineage>
        <taxon>Bacteria</taxon>
        <taxon>Pseudomonadati</taxon>
        <taxon>Pseudomonadota</taxon>
        <taxon>Gammaproteobacteria</taxon>
        <taxon>Lysobacterales</taxon>
        <taxon>Rhodanobacteraceae</taxon>
        <taxon>Dyella</taxon>
    </lineage>
</organism>
<dbReference type="Pfam" id="PF05231">
    <property type="entry name" value="MASE1"/>
    <property type="match status" value="1"/>
</dbReference>
<keyword evidence="5 6" id="KW-0472">Membrane</keyword>
<keyword evidence="4 6" id="KW-1133">Transmembrane helix</keyword>
<evidence type="ECO:0000259" key="7">
    <source>
        <dbReference type="Pfam" id="PF05231"/>
    </source>
</evidence>
<evidence type="ECO:0000256" key="3">
    <source>
        <dbReference type="ARBA" id="ARBA00022692"/>
    </source>
</evidence>
<keyword evidence="3 6" id="KW-0812">Transmembrane</keyword>
<feature type="transmembrane region" description="Helical" evidence="6">
    <location>
        <begin position="269"/>
        <end position="290"/>
    </location>
</feature>
<evidence type="ECO:0000256" key="4">
    <source>
        <dbReference type="ARBA" id="ARBA00022989"/>
    </source>
</evidence>
<feature type="transmembrane region" description="Helical" evidence="6">
    <location>
        <begin position="12"/>
        <end position="29"/>
    </location>
</feature>
<dbReference type="OrthoDB" id="5929525at2"/>
<protein>
    <recommendedName>
        <fullName evidence="7">MASE1 domain-containing protein</fullName>
    </recommendedName>
</protein>
<evidence type="ECO:0000313" key="8">
    <source>
        <dbReference type="EMBL" id="RUL68411.1"/>
    </source>
</evidence>
<keyword evidence="9" id="KW-1185">Reference proteome</keyword>
<feature type="transmembrane region" description="Helical" evidence="6">
    <location>
        <begin position="41"/>
        <end position="61"/>
    </location>
</feature>
<dbReference type="GO" id="GO:0005886">
    <property type="term" value="C:plasma membrane"/>
    <property type="evidence" value="ECO:0007669"/>
    <property type="project" value="UniProtKB-SubCell"/>
</dbReference>